<dbReference type="SMART" id="SM00899">
    <property type="entry name" value="FeoA"/>
    <property type="match status" value="1"/>
</dbReference>
<protein>
    <recommendedName>
        <fullName evidence="12">Manganese transport regulator</fullName>
    </recommendedName>
</protein>
<accession>A0A068VTI2</accession>
<dbReference type="AlphaFoldDB" id="A0A068VTI2"/>
<dbReference type="Pfam" id="PF04023">
    <property type="entry name" value="FeoA"/>
    <property type="match status" value="1"/>
</dbReference>
<dbReference type="InterPro" id="IPR022687">
    <property type="entry name" value="HTH_DTXR"/>
</dbReference>
<keyword evidence="6" id="KW-0408">Iron</keyword>
<evidence type="ECO:0000256" key="3">
    <source>
        <dbReference type="ARBA" id="ARBA00011738"/>
    </source>
</evidence>
<dbReference type="Gene3D" id="1.10.60.10">
    <property type="entry name" value="Iron dependent repressor, metal binding and dimerisation domain"/>
    <property type="match status" value="1"/>
</dbReference>
<evidence type="ECO:0000256" key="8">
    <source>
        <dbReference type="ARBA" id="ARBA00023125"/>
    </source>
</evidence>
<dbReference type="GO" id="GO:0046983">
    <property type="term" value="F:protein dimerization activity"/>
    <property type="evidence" value="ECO:0007669"/>
    <property type="project" value="InterPro"/>
</dbReference>
<dbReference type="Gene3D" id="2.30.30.90">
    <property type="match status" value="1"/>
</dbReference>
<comment type="similarity">
    <text evidence="2">Belongs to the DtxR/MntR family.</text>
</comment>
<dbReference type="PANTHER" id="PTHR33238">
    <property type="entry name" value="IRON (METAL) DEPENDENT REPRESSOR, DTXR FAMILY"/>
    <property type="match status" value="1"/>
</dbReference>
<evidence type="ECO:0000256" key="1">
    <source>
        <dbReference type="ARBA" id="ARBA00004496"/>
    </source>
</evidence>
<evidence type="ECO:0000313" key="14">
    <source>
        <dbReference type="EMBL" id="CEP26623.1"/>
    </source>
</evidence>
<dbReference type="EMBL" id="LM676417">
    <property type="protein sequence ID" value="CEP26623.1"/>
    <property type="molecule type" value="Genomic_DNA"/>
</dbReference>
<keyword evidence="4" id="KW-0963">Cytoplasm</keyword>
<keyword evidence="8" id="KW-0238">DNA-binding</keyword>
<dbReference type="SUPFAM" id="SSF50037">
    <property type="entry name" value="C-terminal domain of transcriptional repressors"/>
    <property type="match status" value="1"/>
</dbReference>
<comment type="subunit">
    <text evidence="3">Homodimer.</text>
</comment>
<keyword evidence="5" id="KW-0678">Repressor</keyword>
<sequence>MTTDFHPTSAQEQCLKVIWGLGEHDDDPVTVSRLAKALDQSNSAVSEMVKRLDEAGTVRHERYGAIHLTPKGRRVAVGMVRRHRLLETFLTAVLGYPWDEVHGEADALEHAVSNTLVDRIDAHLGHPTHDPHGDPIPAADGTLADTGTTRLTDLAPGVAARVARVKDTDPQFLRFLSDRHITLGTSLTRLPGEPYSADVVMSLPGREPITISARLARTIWVEPQA</sequence>
<reference evidence="14" key="1">
    <citation type="submission" date="2014-08" db="EMBL/GenBank/DDBJ databases">
        <authorList>
            <person name="Falentin Helene"/>
        </authorList>
    </citation>
    <scope>NUCLEOTIDE SEQUENCE</scope>
</reference>
<dbReference type="Pfam" id="PF01325">
    <property type="entry name" value="Fe_dep_repress"/>
    <property type="match status" value="1"/>
</dbReference>
<keyword evidence="7" id="KW-0805">Transcription regulation</keyword>
<feature type="domain" description="HTH dtxR-type" evidence="13">
    <location>
        <begin position="15"/>
        <end position="69"/>
    </location>
</feature>
<organism evidence="14">
    <name type="scientific">Propionibacterium freudenreichii subsp. freudenreichii</name>
    <dbReference type="NCBI Taxonomy" id="66712"/>
    <lineage>
        <taxon>Bacteria</taxon>
        <taxon>Bacillati</taxon>
        <taxon>Actinomycetota</taxon>
        <taxon>Actinomycetes</taxon>
        <taxon>Propionibacteriales</taxon>
        <taxon>Propionibacteriaceae</taxon>
        <taxon>Propionibacterium</taxon>
    </lineage>
</organism>
<dbReference type="InterPro" id="IPR001367">
    <property type="entry name" value="Fe_dep_repressor"/>
</dbReference>
<dbReference type="Pfam" id="PF02742">
    <property type="entry name" value="Fe_dep_repr_C"/>
    <property type="match status" value="1"/>
</dbReference>
<evidence type="ECO:0000256" key="11">
    <source>
        <dbReference type="ARBA" id="ARBA00023211"/>
    </source>
</evidence>
<dbReference type="InterPro" id="IPR036388">
    <property type="entry name" value="WH-like_DNA-bd_sf"/>
</dbReference>
<dbReference type="PROSITE" id="PS50944">
    <property type="entry name" value="HTH_DTXR"/>
    <property type="match status" value="1"/>
</dbReference>
<dbReference type="RefSeq" id="WP_036940504.1">
    <property type="nucleotide sequence ID" value="NZ_HG975470.1"/>
</dbReference>
<dbReference type="InterPro" id="IPR022689">
    <property type="entry name" value="Iron_dep_repressor"/>
</dbReference>
<dbReference type="InterPro" id="IPR050536">
    <property type="entry name" value="DtxR_MntR_Metal-Reg"/>
</dbReference>
<dbReference type="SUPFAM" id="SSF46785">
    <property type="entry name" value="Winged helix' DNA-binding domain"/>
    <property type="match status" value="1"/>
</dbReference>
<evidence type="ECO:0000256" key="9">
    <source>
        <dbReference type="ARBA" id="ARBA00023159"/>
    </source>
</evidence>
<dbReference type="InterPro" id="IPR036390">
    <property type="entry name" value="WH_DNA-bd_sf"/>
</dbReference>
<dbReference type="InterPro" id="IPR038157">
    <property type="entry name" value="FeoA_core_dom"/>
</dbReference>
<evidence type="ECO:0000259" key="13">
    <source>
        <dbReference type="PROSITE" id="PS50944"/>
    </source>
</evidence>
<dbReference type="Gene3D" id="1.10.10.10">
    <property type="entry name" value="Winged helix-like DNA-binding domain superfamily/Winged helix DNA-binding domain"/>
    <property type="match status" value="1"/>
</dbReference>
<dbReference type="GO" id="GO:0003677">
    <property type="term" value="F:DNA binding"/>
    <property type="evidence" value="ECO:0007669"/>
    <property type="project" value="UniProtKB-KW"/>
</dbReference>
<dbReference type="SUPFAM" id="SSF47979">
    <property type="entry name" value="Iron-dependent repressor protein, dimerization domain"/>
    <property type="match status" value="1"/>
</dbReference>
<evidence type="ECO:0000256" key="6">
    <source>
        <dbReference type="ARBA" id="ARBA00023004"/>
    </source>
</evidence>
<dbReference type="PANTHER" id="PTHR33238:SF11">
    <property type="entry name" value="TRANSCRIPTIONAL REGULATOR MNTR"/>
    <property type="match status" value="1"/>
</dbReference>
<gene>
    <name evidence="14" type="primary">sirR</name>
    <name evidence="14" type="ORF">PFCIRM138_08550</name>
</gene>
<proteinExistence type="inferred from homology"/>
<evidence type="ECO:0000256" key="7">
    <source>
        <dbReference type="ARBA" id="ARBA00023015"/>
    </source>
</evidence>
<evidence type="ECO:0000256" key="10">
    <source>
        <dbReference type="ARBA" id="ARBA00023163"/>
    </source>
</evidence>
<dbReference type="InterPro" id="IPR007167">
    <property type="entry name" value="Fe-transptr_FeoA-like"/>
</dbReference>
<comment type="subcellular location">
    <subcellularLocation>
        <location evidence="1">Cytoplasm</location>
    </subcellularLocation>
</comment>
<dbReference type="GO" id="GO:0005737">
    <property type="term" value="C:cytoplasm"/>
    <property type="evidence" value="ECO:0007669"/>
    <property type="project" value="UniProtKB-SubCell"/>
</dbReference>
<dbReference type="SMART" id="SM00529">
    <property type="entry name" value="HTH_DTXR"/>
    <property type="match status" value="1"/>
</dbReference>
<name>A0A068VTI2_PROFF</name>
<dbReference type="GO" id="GO:0046914">
    <property type="term" value="F:transition metal ion binding"/>
    <property type="evidence" value="ECO:0007669"/>
    <property type="project" value="InterPro"/>
</dbReference>
<keyword evidence="9" id="KW-0010">Activator</keyword>
<evidence type="ECO:0000256" key="12">
    <source>
        <dbReference type="ARBA" id="ARBA00032593"/>
    </source>
</evidence>
<evidence type="ECO:0000256" key="4">
    <source>
        <dbReference type="ARBA" id="ARBA00022490"/>
    </source>
</evidence>
<evidence type="ECO:0000256" key="2">
    <source>
        <dbReference type="ARBA" id="ARBA00007871"/>
    </source>
</evidence>
<dbReference type="GO" id="GO:0003700">
    <property type="term" value="F:DNA-binding transcription factor activity"/>
    <property type="evidence" value="ECO:0007669"/>
    <property type="project" value="InterPro"/>
</dbReference>
<keyword evidence="10" id="KW-0804">Transcription</keyword>
<dbReference type="InterPro" id="IPR036421">
    <property type="entry name" value="Fe_dep_repressor_sf"/>
</dbReference>
<dbReference type="GeneID" id="61221332"/>
<dbReference type="InterPro" id="IPR008988">
    <property type="entry name" value="Transcriptional_repressor_C"/>
</dbReference>
<dbReference type="FunFam" id="1.10.60.10:FF:000004">
    <property type="entry name" value="DtxR family transcriptional regulator"/>
    <property type="match status" value="1"/>
</dbReference>
<evidence type="ECO:0000256" key="5">
    <source>
        <dbReference type="ARBA" id="ARBA00022491"/>
    </source>
</evidence>
<dbReference type="GO" id="GO:0045892">
    <property type="term" value="P:negative regulation of DNA-templated transcription"/>
    <property type="evidence" value="ECO:0007669"/>
    <property type="project" value="TreeGrafter"/>
</dbReference>
<keyword evidence="11" id="KW-0464">Manganese</keyword>